<gene>
    <name evidence="1" type="primary">ERC1_1</name>
    <name evidence="1" type="ORF">DSO57_1006687</name>
</gene>
<comment type="caution">
    <text evidence="1">The sequence shown here is derived from an EMBL/GenBank/DDBJ whole genome shotgun (WGS) entry which is preliminary data.</text>
</comment>
<dbReference type="EMBL" id="QTSX02002859">
    <property type="protein sequence ID" value="KAJ9074428.1"/>
    <property type="molecule type" value="Genomic_DNA"/>
</dbReference>
<reference evidence="1" key="1">
    <citation type="submission" date="2022-04" db="EMBL/GenBank/DDBJ databases">
        <title>Genome of the entomopathogenic fungus Entomophthora muscae.</title>
        <authorList>
            <person name="Elya C."/>
            <person name="Lovett B.R."/>
            <person name="Lee E."/>
            <person name="Macias A.M."/>
            <person name="Hajek A.E."/>
            <person name="De Bivort B.L."/>
            <person name="Kasson M.T."/>
            <person name="De Fine Licht H.H."/>
            <person name="Stajich J.E."/>
        </authorList>
    </citation>
    <scope>NUCLEOTIDE SEQUENCE</scope>
    <source>
        <strain evidence="1">Berkeley</strain>
    </source>
</reference>
<protein>
    <submittedName>
        <fullName evidence="1">Ethionine resistance protein</fullName>
    </submittedName>
</protein>
<organism evidence="1 2">
    <name type="scientific">Entomophthora muscae</name>
    <dbReference type="NCBI Taxonomy" id="34485"/>
    <lineage>
        <taxon>Eukaryota</taxon>
        <taxon>Fungi</taxon>
        <taxon>Fungi incertae sedis</taxon>
        <taxon>Zoopagomycota</taxon>
        <taxon>Entomophthoromycotina</taxon>
        <taxon>Entomophthoromycetes</taxon>
        <taxon>Entomophthorales</taxon>
        <taxon>Entomophthoraceae</taxon>
        <taxon>Entomophthora</taxon>
    </lineage>
</organism>
<evidence type="ECO:0000313" key="1">
    <source>
        <dbReference type="EMBL" id="KAJ9074428.1"/>
    </source>
</evidence>
<dbReference type="Proteomes" id="UP001165960">
    <property type="component" value="Unassembled WGS sequence"/>
</dbReference>
<proteinExistence type="predicted"/>
<sequence length="508" mass="55064">MKETSPLLKGHLSDATERLIYSSIPIEDPSSSYSDITNALKSSRSDLTDEENRDIKVYVKHCWEILKLVLPVSLGYVIEFMNPFISTYAVASLGSEALASSAISSMFANVTGWSIVFGMTTSLDTLCSQAFTGAEDVKILGVYLQRGFLVTLSLFLPVSLIWWHAEELLLSIGQEPGLSQLCGLYLKWSLFAVPGFITFECCKKFLQSQGIMNASTQILLLSLPVSVASNFFLVSYPSTSIGFIGAPISSAITIWFCAFMSIGYILFIDGEKAWGGFSLKAFSEWGPILRLGIPGVLQICSEWWAYELLAFGASYISMNALAGHSAVSNISSLFYQVALGGGVVASNLVGNDLGEGLPRRARLSAVCALIVMLFIGSLCSTVIFTFMPFWSTLFNNEPQIVKIVCSLLPIVALFQIGESIAGLGNGVLRGTGRQDLGATMNILVFYFIGIPSGFFLAFYCHLGVQGLWTGFSIGISILAVIAVYIILTTDWVDEARKASIRVGSSEPL</sequence>
<evidence type="ECO:0000313" key="2">
    <source>
        <dbReference type="Proteomes" id="UP001165960"/>
    </source>
</evidence>
<keyword evidence="2" id="KW-1185">Reference proteome</keyword>
<name>A0ACC2TIH0_9FUNG</name>
<accession>A0ACC2TIH0</accession>